<evidence type="ECO:0000313" key="2">
    <source>
        <dbReference type="Proteomes" id="UP000077173"/>
    </source>
</evidence>
<evidence type="ECO:0008006" key="3">
    <source>
        <dbReference type="Google" id="ProtNLM"/>
    </source>
</evidence>
<dbReference type="Proteomes" id="UP000077173">
    <property type="component" value="Unassembled WGS sequence"/>
</dbReference>
<name>A0A176ZEL8_9BRAD</name>
<dbReference type="GeneID" id="32587700"/>
<dbReference type="Pfam" id="PF04250">
    <property type="entry name" value="DUF429"/>
    <property type="match status" value="1"/>
</dbReference>
<comment type="caution">
    <text evidence="1">The sequence shown here is derived from an EMBL/GenBank/DDBJ whole genome shotgun (WGS) entry which is preliminary data.</text>
</comment>
<protein>
    <recommendedName>
        <fullName evidence="3">DUF429 domain-containing protein</fullName>
    </recommendedName>
</protein>
<dbReference type="AlphaFoldDB" id="A0A176ZEL8"/>
<reference evidence="1 2" key="1">
    <citation type="submission" date="2016-02" db="EMBL/GenBank/DDBJ databases">
        <title>Draft genome sequence of the strain BR 10247T Bradyrhizobium neotropicale isolated from nodules of Centrolobium paraense.</title>
        <authorList>
            <person name="Simoes-Araujo J.L."/>
            <person name="Barauna A.C."/>
            <person name="Silva K."/>
            <person name="Zilli J.E."/>
        </authorList>
    </citation>
    <scope>NUCLEOTIDE SEQUENCE [LARGE SCALE GENOMIC DNA]</scope>
    <source>
        <strain evidence="1 2">BR 10247</strain>
    </source>
</reference>
<dbReference type="EMBL" id="LSEF01000034">
    <property type="protein sequence ID" value="OAF18293.1"/>
    <property type="molecule type" value="Genomic_DNA"/>
</dbReference>
<evidence type="ECO:0000313" key="1">
    <source>
        <dbReference type="EMBL" id="OAF18293.1"/>
    </source>
</evidence>
<dbReference type="InterPro" id="IPR007362">
    <property type="entry name" value="DUF429"/>
</dbReference>
<sequence>MPSYLGLDGFRFGWVAAWIDDNGDHGFDYSPGLTRLLAMPHARAMIDMPIGLKTEGYRICDLRARELVGAAVFVGARRDLWAFPDMAAANRHYWEHEGKGRGVSAQLWNIRDKIREVDDVMTPARQATIGEAHPELIFWNLAGRVRLDRKTSARGREQRVALLRERGFARLPKWLTQRHGTGIGCDDLIDACACAVAARDSRQCVDGGEIDPRGLRMEINY</sequence>
<keyword evidence="2" id="KW-1185">Reference proteome</keyword>
<gene>
    <name evidence="1" type="ORF">AXW67_03965</name>
</gene>
<dbReference type="RefSeq" id="WP_063677644.1">
    <property type="nucleotide sequence ID" value="NZ_LSEF01000034.1"/>
</dbReference>
<accession>A0A176ZEL8</accession>
<proteinExistence type="predicted"/>
<organism evidence="1 2">
    <name type="scientific">Bradyrhizobium neotropicale</name>
    <dbReference type="NCBI Taxonomy" id="1497615"/>
    <lineage>
        <taxon>Bacteria</taxon>
        <taxon>Pseudomonadati</taxon>
        <taxon>Pseudomonadota</taxon>
        <taxon>Alphaproteobacteria</taxon>
        <taxon>Hyphomicrobiales</taxon>
        <taxon>Nitrobacteraceae</taxon>
        <taxon>Bradyrhizobium</taxon>
    </lineage>
</organism>